<reference evidence="1 2" key="1">
    <citation type="journal article" date="2019" name="Sci. Rep.">
        <title>Orb-weaving spider Araneus ventricosus genome elucidates the spidroin gene catalogue.</title>
        <authorList>
            <person name="Kono N."/>
            <person name="Nakamura H."/>
            <person name="Ohtoshi R."/>
            <person name="Moran D.A.P."/>
            <person name="Shinohara A."/>
            <person name="Yoshida Y."/>
            <person name="Fujiwara M."/>
            <person name="Mori M."/>
            <person name="Tomita M."/>
            <person name="Arakawa K."/>
        </authorList>
    </citation>
    <scope>NUCLEOTIDE SEQUENCE [LARGE SCALE GENOMIC DNA]</scope>
</reference>
<dbReference type="EMBL" id="BGPR01001776">
    <property type="protein sequence ID" value="GBM61622.1"/>
    <property type="molecule type" value="Genomic_DNA"/>
</dbReference>
<organism evidence="1 2">
    <name type="scientific">Araneus ventricosus</name>
    <name type="common">Orbweaver spider</name>
    <name type="synonym">Epeira ventricosa</name>
    <dbReference type="NCBI Taxonomy" id="182803"/>
    <lineage>
        <taxon>Eukaryota</taxon>
        <taxon>Metazoa</taxon>
        <taxon>Ecdysozoa</taxon>
        <taxon>Arthropoda</taxon>
        <taxon>Chelicerata</taxon>
        <taxon>Arachnida</taxon>
        <taxon>Araneae</taxon>
        <taxon>Araneomorphae</taxon>
        <taxon>Entelegynae</taxon>
        <taxon>Araneoidea</taxon>
        <taxon>Araneidae</taxon>
        <taxon>Araneus</taxon>
    </lineage>
</organism>
<evidence type="ECO:0000313" key="1">
    <source>
        <dbReference type="EMBL" id="GBM61622.1"/>
    </source>
</evidence>
<gene>
    <name evidence="1" type="ORF">AVEN_122241_1</name>
</gene>
<evidence type="ECO:0000313" key="2">
    <source>
        <dbReference type="Proteomes" id="UP000499080"/>
    </source>
</evidence>
<comment type="caution">
    <text evidence="1">The sequence shown here is derived from an EMBL/GenBank/DDBJ whole genome shotgun (WGS) entry which is preliminary data.</text>
</comment>
<dbReference type="Proteomes" id="UP000499080">
    <property type="component" value="Unassembled WGS sequence"/>
</dbReference>
<sequence length="197" mass="22884">MKFPLSSTRGNGILEMCFRSYVTASNDCLCFWTIMHFNYVNLSLTTWSFSHCCALLTPSYRHSWTLSQRLIPSSPHTLQRFQFPSPSFQLNFFQKSFLFRILLRMTLQLLSEPRTGCSSYINEAAPTDVLILHKQHSDILMPFFSQTISAFCASWRDCLAATKCGQRLFKCSYYVVTHLYTANLRVPRLESRLFLPM</sequence>
<name>A0A4Y2H5P4_ARAVE</name>
<protein>
    <submittedName>
        <fullName evidence="1">Uncharacterized protein</fullName>
    </submittedName>
</protein>
<keyword evidence="2" id="KW-1185">Reference proteome</keyword>
<dbReference type="AlphaFoldDB" id="A0A4Y2H5P4"/>
<accession>A0A4Y2H5P4</accession>
<proteinExistence type="predicted"/>